<dbReference type="Pfam" id="PF13305">
    <property type="entry name" value="TetR_C_33"/>
    <property type="match status" value="1"/>
</dbReference>
<protein>
    <submittedName>
        <fullName evidence="5">WHG domain-containing protein</fullName>
    </submittedName>
</protein>
<evidence type="ECO:0000313" key="5">
    <source>
        <dbReference type="EMBL" id="MBF6227019.1"/>
    </source>
</evidence>
<proteinExistence type="predicted"/>
<evidence type="ECO:0000256" key="1">
    <source>
        <dbReference type="ARBA" id="ARBA00023015"/>
    </source>
</evidence>
<dbReference type="InterPro" id="IPR025996">
    <property type="entry name" value="MT1864/Rv1816-like_C"/>
</dbReference>
<organism evidence="5 6">
    <name type="scientific">Nocardia abscessus</name>
    <dbReference type="NCBI Taxonomy" id="120957"/>
    <lineage>
        <taxon>Bacteria</taxon>
        <taxon>Bacillati</taxon>
        <taxon>Actinomycetota</taxon>
        <taxon>Actinomycetes</taxon>
        <taxon>Mycobacteriales</taxon>
        <taxon>Nocardiaceae</taxon>
        <taxon>Nocardia</taxon>
    </lineage>
</organism>
<sequence length="215" mass="22432">MSKASRRARTTRAYSAGTSSTSVRVRVNSSPVSSSCTPGATSRLPAPPTAISRTRGCRSSAATIARAPTTKSSALAMVSAMPCPAFTALTTTSSPATAAAMLSASSQSATAHVSSPRSAGNRPASRVSAAAWPRAAATQTMGDCGWSDFDASLAEHVRTDFPDLPPDALALALRMWGRMHGLIALEVYGHLRPQTQDPAKLFRAELRDLVRSLGF</sequence>
<gene>
    <name evidence="5" type="ORF">IU470_18155</name>
</gene>
<feature type="compositionally biased region" description="Basic residues" evidence="3">
    <location>
        <begin position="1"/>
        <end position="10"/>
    </location>
</feature>
<dbReference type="Gene3D" id="1.10.357.10">
    <property type="entry name" value="Tetracycline Repressor, domain 2"/>
    <property type="match status" value="1"/>
</dbReference>
<keyword evidence="1" id="KW-0805">Transcription regulation</keyword>
<dbReference type="SUPFAM" id="SSF48498">
    <property type="entry name" value="Tetracyclin repressor-like, C-terminal domain"/>
    <property type="match status" value="1"/>
</dbReference>
<feature type="compositionally biased region" description="Low complexity" evidence="3">
    <location>
        <begin position="11"/>
        <end position="35"/>
    </location>
</feature>
<reference evidence="5 6" key="1">
    <citation type="submission" date="2020-10" db="EMBL/GenBank/DDBJ databases">
        <title>Identification of Nocardia species via Next-generation sequencing and recognition of intraspecies genetic diversity.</title>
        <authorList>
            <person name="Li P."/>
            <person name="Li P."/>
            <person name="Lu B."/>
        </authorList>
    </citation>
    <scope>NUCLEOTIDE SEQUENCE [LARGE SCALE GENOMIC DNA]</scope>
    <source>
        <strain evidence="5 6">N-11</strain>
    </source>
</reference>
<feature type="region of interest" description="Disordered" evidence="3">
    <location>
        <begin position="1"/>
        <end position="55"/>
    </location>
</feature>
<evidence type="ECO:0000256" key="2">
    <source>
        <dbReference type="ARBA" id="ARBA00023163"/>
    </source>
</evidence>
<dbReference type="EMBL" id="JADLRE010000013">
    <property type="protein sequence ID" value="MBF6227019.1"/>
    <property type="molecule type" value="Genomic_DNA"/>
</dbReference>
<evidence type="ECO:0000256" key="3">
    <source>
        <dbReference type="SAM" id="MobiDB-lite"/>
    </source>
</evidence>
<keyword evidence="6" id="KW-1185">Reference proteome</keyword>
<accession>A0ABS0C9I7</accession>
<keyword evidence="2" id="KW-0804">Transcription</keyword>
<evidence type="ECO:0000259" key="4">
    <source>
        <dbReference type="Pfam" id="PF13305"/>
    </source>
</evidence>
<dbReference type="InterPro" id="IPR036271">
    <property type="entry name" value="Tet_transcr_reg_TetR-rel_C_sf"/>
</dbReference>
<feature type="domain" description="HTH-type transcriptional regulator MT1864/Rv1816-like C-terminal" evidence="4">
    <location>
        <begin position="115"/>
        <end position="209"/>
    </location>
</feature>
<comment type="caution">
    <text evidence="5">The sequence shown here is derived from an EMBL/GenBank/DDBJ whole genome shotgun (WGS) entry which is preliminary data.</text>
</comment>
<dbReference type="Proteomes" id="UP000807309">
    <property type="component" value="Unassembled WGS sequence"/>
</dbReference>
<name>A0ABS0C9I7_9NOCA</name>
<evidence type="ECO:0000313" key="6">
    <source>
        <dbReference type="Proteomes" id="UP000807309"/>
    </source>
</evidence>